<dbReference type="EMBL" id="CP060775">
    <property type="protein sequence ID" value="QQK42541.1"/>
    <property type="molecule type" value="Genomic_DNA"/>
</dbReference>
<dbReference type="Proteomes" id="UP000595662">
    <property type="component" value="Chromosome 2"/>
</dbReference>
<dbReference type="GeneID" id="90952849"/>
<dbReference type="AlphaFoldDB" id="A0A7T7BJX8"/>
<accession>A0A7T7BJX8</accession>
<gene>
    <name evidence="1" type="ORF">Pdw03_6442</name>
</gene>
<proteinExistence type="predicted"/>
<sequence>MPLSFSTVNLDVQSFHLPRAMIPQYLSFDESHPSSVLLHARLSKMTTSASSIAELKLSGLLPILTSESNFVSWLTVIICALDTREPHFFEILIGKALQESIVH</sequence>
<organism evidence="1 2">
    <name type="scientific">Penicillium digitatum</name>
    <name type="common">Green mold</name>
    <dbReference type="NCBI Taxonomy" id="36651"/>
    <lineage>
        <taxon>Eukaryota</taxon>
        <taxon>Fungi</taxon>
        <taxon>Dikarya</taxon>
        <taxon>Ascomycota</taxon>
        <taxon>Pezizomycotina</taxon>
        <taxon>Eurotiomycetes</taxon>
        <taxon>Eurotiomycetidae</taxon>
        <taxon>Eurotiales</taxon>
        <taxon>Aspergillaceae</taxon>
        <taxon>Penicillium</taxon>
    </lineage>
</organism>
<name>A0A7T7BJX8_PENDI</name>
<reference evidence="1 2" key="1">
    <citation type="submission" date="2020-08" db="EMBL/GenBank/DDBJ databases">
        <title>The completed genome sequence of the pathogenic ascomycete fungus Penicillium digitatum.</title>
        <authorList>
            <person name="Wang M."/>
        </authorList>
    </citation>
    <scope>NUCLEOTIDE SEQUENCE [LARGE SCALE GENOMIC DNA]</scope>
    <source>
        <strain evidence="1 2">PdW03</strain>
    </source>
</reference>
<evidence type="ECO:0000313" key="2">
    <source>
        <dbReference type="Proteomes" id="UP000595662"/>
    </source>
</evidence>
<protein>
    <submittedName>
        <fullName evidence="1">Uncharacterized protein</fullName>
    </submittedName>
</protein>
<dbReference type="RefSeq" id="XP_065956435.1">
    <property type="nucleotide sequence ID" value="XM_066101352.1"/>
</dbReference>
<evidence type="ECO:0000313" key="1">
    <source>
        <dbReference type="EMBL" id="QQK42541.1"/>
    </source>
</evidence>